<keyword evidence="6" id="KW-1185">Reference proteome</keyword>
<gene>
    <name evidence="5" type="ORF">H9L06_05355</name>
</gene>
<dbReference type="AlphaFoldDB" id="A0A7G9S7T7"/>
<sequence length="311" mass="34724">MSALQDALTDYLELRHNLGYKLADAGRLLPRFVAWLEETEQASITIQNALTWCQLPEVPSESVVWSARMTAVRGFARYLSGIDQNTQVPPTGLLPSRQRWRAPFVFTAEDIAALMSQADTSLDPRLPAATYTTLIGLLATTGLRIGEAIRLTRMDVDLVGSSLLIRESKFGKTRHVPVEASTVAALRRYARQRDRFHPKPATNSFFVTITGKTLLYPVVQKTFRGLCVDAGIGVGVAKRPHLHAFRHTFAVMTLVGWYQNGVDVDAHLPYLSTYLGHRDPRFTYWYLSAAPELLALAADRLQQRNDGRAQS</sequence>
<dbReference type="EMBL" id="CP060716">
    <property type="protein sequence ID" value="QNN63912.1"/>
    <property type="molecule type" value="Genomic_DNA"/>
</dbReference>
<dbReference type="PANTHER" id="PTHR30349">
    <property type="entry name" value="PHAGE INTEGRASE-RELATED"/>
    <property type="match status" value="1"/>
</dbReference>
<comment type="similarity">
    <text evidence="1">Belongs to the 'phage' integrase family.</text>
</comment>
<evidence type="ECO:0000313" key="6">
    <source>
        <dbReference type="Proteomes" id="UP000515934"/>
    </source>
</evidence>
<accession>A0A7G9S7T7</accession>
<dbReference type="KEGG" id="ldn:H9L06_05355"/>
<dbReference type="InterPro" id="IPR050090">
    <property type="entry name" value="Tyrosine_recombinase_XerCD"/>
</dbReference>
<dbReference type="Pfam" id="PF00589">
    <property type="entry name" value="Phage_integrase"/>
    <property type="match status" value="1"/>
</dbReference>
<keyword evidence="2" id="KW-0238">DNA-binding</keyword>
<feature type="domain" description="Tyr recombinase" evidence="4">
    <location>
        <begin position="101"/>
        <end position="299"/>
    </location>
</feature>
<evidence type="ECO:0000256" key="2">
    <source>
        <dbReference type="ARBA" id="ARBA00023125"/>
    </source>
</evidence>
<dbReference type="PROSITE" id="PS51898">
    <property type="entry name" value="TYR_RECOMBINASE"/>
    <property type="match status" value="1"/>
</dbReference>
<dbReference type="PANTHER" id="PTHR30349:SF41">
    <property type="entry name" value="INTEGRASE_RECOMBINASE PROTEIN MJ0367-RELATED"/>
    <property type="match status" value="1"/>
</dbReference>
<protein>
    <submittedName>
        <fullName evidence="5">Tyrosine-type recombinase/integrase</fullName>
    </submittedName>
</protein>
<dbReference type="InterPro" id="IPR013762">
    <property type="entry name" value="Integrase-like_cat_sf"/>
</dbReference>
<evidence type="ECO:0000313" key="5">
    <source>
        <dbReference type="EMBL" id="QNN63912.1"/>
    </source>
</evidence>
<dbReference type="GO" id="GO:0006310">
    <property type="term" value="P:DNA recombination"/>
    <property type="evidence" value="ECO:0007669"/>
    <property type="project" value="UniProtKB-KW"/>
</dbReference>
<dbReference type="GO" id="GO:0003677">
    <property type="term" value="F:DNA binding"/>
    <property type="evidence" value="ECO:0007669"/>
    <property type="project" value="UniProtKB-KW"/>
</dbReference>
<organism evidence="5 6">
    <name type="scientific">Leucobacter denitrificans</name>
    <dbReference type="NCBI Taxonomy" id="683042"/>
    <lineage>
        <taxon>Bacteria</taxon>
        <taxon>Bacillati</taxon>
        <taxon>Actinomycetota</taxon>
        <taxon>Actinomycetes</taxon>
        <taxon>Micrococcales</taxon>
        <taxon>Microbacteriaceae</taxon>
        <taxon>Leucobacter</taxon>
    </lineage>
</organism>
<keyword evidence="3" id="KW-0233">DNA recombination</keyword>
<name>A0A7G9S7T7_9MICO</name>
<dbReference type="InterPro" id="IPR002104">
    <property type="entry name" value="Integrase_catalytic"/>
</dbReference>
<dbReference type="InterPro" id="IPR011010">
    <property type="entry name" value="DNA_brk_join_enz"/>
</dbReference>
<dbReference type="Proteomes" id="UP000515934">
    <property type="component" value="Chromosome"/>
</dbReference>
<proteinExistence type="inferred from homology"/>
<evidence type="ECO:0000256" key="1">
    <source>
        <dbReference type="ARBA" id="ARBA00008857"/>
    </source>
</evidence>
<reference evidence="5 6" key="1">
    <citation type="submission" date="2020-08" db="EMBL/GenBank/DDBJ databases">
        <title>Genome sequence of Leucobacter denitrificans KACC 14055T.</title>
        <authorList>
            <person name="Hyun D.-W."/>
            <person name="Bae J.-W."/>
        </authorList>
    </citation>
    <scope>NUCLEOTIDE SEQUENCE [LARGE SCALE GENOMIC DNA]</scope>
    <source>
        <strain evidence="5 6">KACC 14055</strain>
    </source>
</reference>
<dbReference type="GO" id="GO:0015074">
    <property type="term" value="P:DNA integration"/>
    <property type="evidence" value="ECO:0007669"/>
    <property type="project" value="InterPro"/>
</dbReference>
<evidence type="ECO:0000259" key="4">
    <source>
        <dbReference type="PROSITE" id="PS51898"/>
    </source>
</evidence>
<dbReference type="Gene3D" id="1.10.443.10">
    <property type="entry name" value="Intergrase catalytic core"/>
    <property type="match status" value="1"/>
</dbReference>
<dbReference type="SUPFAM" id="SSF56349">
    <property type="entry name" value="DNA breaking-rejoining enzymes"/>
    <property type="match status" value="1"/>
</dbReference>
<evidence type="ECO:0000256" key="3">
    <source>
        <dbReference type="ARBA" id="ARBA00023172"/>
    </source>
</evidence>